<keyword evidence="3" id="KW-1185">Reference proteome</keyword>
<dbReference type="Proteomes" id="UP001620626">
    <property type="component" value="Unassembled WGS sequence"/>
</dbReference>
<evidence type="ECO:0000313" key="2">
    <source>
        <dbReference type="EMBL" id="KAL3086274.1"/>
    </source>
</evidence>
<feature type="region of interest" description="Disordered" evidence="1">
    <location>
        <begin position="1"/>
        <end position="25"/>
    </location>
</feature>
<sequence>MGSRKHEDRNSEQERDRRKRGRQEKWIKFWRERGREEKQAADYVPAAGRQIDRNLLGTPPLAPTIDNCVLLWCGSSSAVDNDDDRLEVVQPKYRKTPAVPAVSNHKKKEATDGDKQISINKSIPLGLSHSLFSADQLQQQQSGDHSLISNIVASCILLIRGDSVQLISLLISKFAPD</sequence>
<accession>A0ABD2J2E0</accession>
<evidence type="ECO:0000313" key="3">
    <source>
        <dbReference type="Proteomes" id="UP001620626"/>
    </source>
</evidence>
<dbReference type="EMBL" id="JBICBT010001046">
    <property type="protein sequence ID" value="KAL3086274.1"/>
    <property type="molecule type" value="Genomic_DNA"/>
</dbReference>
<comment type="caution">
    <text evidence="2">The sequence shown here is derived from an EMBL/GenBank/DDBJ whole genome shotgun (WGS) entry which is preliminary data.</text>
</comment>
<feature type="compositionally biased region" description="Basic and acidic residues" evidence="1">
    <location>
        <begin position="1"/>
        <end position="16"/>
    </location>
</feature>
<evidence type="ECO:0000256" key="1">
    <source>
        <dbReference type="SAM" id="MobiDB-lite"/>
    </source>
</evidence>
<dbReference type="AlphaFoldDB" id="A0ABD2J2E0"/>
<proteinExistence type="predicted"/>
<protein>
    <submittedName>
        <fullName evidence="2">Uncharacterized protein</fullName>
    </submittedName>
</protein>
<gene>
    <name evidence="2" type="ORF">niasHT_040066</name>
</gene>
<organism evidence="2 3">
    <name type="scientific">Heterodera trifolii</name>
    <dbReference type="NCBI Taxonomy" id="157864"/>
    <lineage>
        <taxon>Eukaryota</taxon>
        <taxon>Metazoa</taxon>
        <taxon>Ecdysozoa</taxon>
        <taxon>Nematoda</taxon>
        <taxon>Chromadorea</taxon>
        <taxon>Rhabditida</taxon>
        <taxon>Tylenchina</taxon>
        <taxon>Tylenchomorpha</taxon>
        <taxon>Tylenchoidea</taxon>
        <taxon>Heteroderidae</taxon>
        <taxon>Heteroderinae</taxon>
        <taxon>Heterodera</taxon>
    </lineage>
</organism>
<name>A0ABD2J2E0_9BILA</name>
<reference evidence="2 3" key="1">
    <citation type="submission" date="2024-10" db="EMBL/GenBank/DDBJ databases">
        <authorList>
            <person name="Kim D."/>
        </authorList>
    </citation>
    <scope>NUCLEOTIDE SEQUENCE [LARGE SCALE GENOMIC DNA]</scope>
    <source>
        <strain evidence="2">BH-2024</strain>
    </source>
</reference>